<protein>
    <submittedName>
        <fullName evidence="1">Siderophore-interacting protein</fullName>
    </submittedName>
</protein>
<evidence type="ECO:0000313" key="1">
    <source>
        <dbReference type="EMBL" id="TMM42000.1"/>
    </source>
</evidence>
<evidence type="ECO:0000313" key="2">
    <source>
        <dbReference type="Proteomes" id="UP000307702"/>
    </source>
</evidence>
<sequence length="49" mass="5673">MVTKPFSTMRELRRYVQDETKVSREHLYGSYCKQGISKDGHKAIKLQGA</sequence>
<dbReference type="RefSeq" id="WP_138624357.1">
    <property type="nucleotide sequence ID" value="NZ_SZVP01000019.1"/>
</dbReference>
<dbReference type="AlphaFoldDB" id="A0A8H2JKY3"/>
<dbReference type="EMBL" id="SZVP01000019">
    <property type="protein sequence ID" value="TMM42000.1"/>
    <property type="molecule type" value="Genomic_DNA"/>
</dbReference>
<keyword evidence="2" id="KW-1185">Reference proteome</keyword>
<reference evidence="1 2" key="1">
    <citation type="submission" date="2019-05" db="EMBL/GenBank/DDBJ databases">
        <title>Colwellia ponticola sp. nov., isolated from seawater.</title>
        <authorList>
            <person name="Yoon J.-H."/>
        </authorList>
    </citation>
    <scope>NUCLEOTIDE SEQUENCE [LARGE SCALE GENOMIC DNA]</scope>
    <source>
        <strain evidence="1 2">OISW-25</strain>
    </source>
</reference>
<name>A0A8H2JKY3_9GAMM</name>
<accession>A0A8H2JKY3</accession>
<dbReference type="Proteomes" id="UP000307702">
    <property type="component" value="Unassembled WGS sequence"/>
</dbReference>
<gene>
    <name evidence="1" type="ORF">FCS21_14990</name>
</gene>
<dbReference type="OrthoDB" id="9814826at2"/>
<comment type="caution">
    <text evidence="1">The sequence shown here is derived from an EMBL/GenBank/DDBJ whole genome shotgun (WGS) entry which is preliminary data.</text>
</comment>
<organism evidence="1 2">
    <name type="scientific">Colwellia ponticola</name>
    <dbReference type="NCBI Taxonomy" id="2304625"/>
    <lineage>
        <taxon>Bacteria</taxon>
        <taxon>Pseudomonadati</taxon>
        <taxon>Pseudomonadota</taxon>
        <taxon>Gammaproteobacteria</taxon>
        <taxon>Alteromonadales</taxon>
        <taxon>Colwelliaceae</taxon>
        <taxon>Colwellia</taxon>
    </lineage>
</organism>
<proteinExistence type="predicted"/>